<comment type="caution">
    <text evidence="2">The sequence shown here is derived from an EMBL/GenBank/DDBJ whole genome shotgun (WGS) entry which is preliminary data.</text>
</comment>
<dbReference type="EMBL" id="SOYY01000017">
    <property type="protein sequence ID" value="KAA0709382.1"/>
    <property type="molecule type" value="Genomic_DNA"/>
</dbReference>
<evidence type="ECO:0000313" key="2">
    <source>
        <dbReference type="EMBL" id="KAA0709382.1"/>
    </source>
</evidence>
<feature type="compositionally biased region" description="Basic and acidic residues" evidence="1">
    <location>
        <begin position="252"/>
        <end position="264"/>
    </location>
</feature>
<feature type="region of interest" description="Disordered" evidence="1">
    <location>
        <begin position="236"/>
        <end position="275"/>
    </location>
</feature>
<gene>
    <name evidence="2" type="ORF">E1301_Tti004193</name>
</gene>
<proteinExistence type="predicted"/>
<evidence type="ECO:0000256" key="1">
    <source>
        <dbReference type="SAM" id="MobiDB-lite"/>
    </source>
</evidence>
<accession>A0A5A9NHB0</accession>
<name>A0A5A9NHB0_9TELE</name>
<dbReference type="AlphaFoldDB" id="A0A5A9NHB0"/>
<reference evidence="2 3" key="1">
    <citation type="journal article" date="2019" name="Mol. Ecol. Resour.">
        <title>Chromosome-level genome assembly of Triplophysa tibetana, a fish adapted to the harsh high-altitude environment of the Tibetan Plateau.</title>
        <authorList>
            <person name="Yang X."/>
            <person name="Liu H."/>
            <person name="Ma Z."/>
            <person name="Zou Y."/>
            <person name="Zou M."/>
            <person name="Mao Y."/>
            <person name="Li X."/>
            <person name="Wang H."/>
            <person name="Chen T."/>
            <person name="Wang W."/>
            <person name="Yang R."/>
        </authorList>
    </citation>
    <scope>NUCLEOTIDE SEQUENCE [LARGE SCALE GENOMIC DNA]</scope>
    <source>
        <strain evidence="2">TTIB1903HZAU</strain>
        <tissue evidence="2">Muscle</tissue>
    </source>
</reference>
<dbReference type="Proteomes" id="UP000324632">
    <property type="component" value="Chromosome 17"/>
</dbReference>
<protein>
    <submittedName>
        <fullName evidence="2">Uncharacterized protein</fullName>
    </submittedName>
</protein>
<keyword evidence="3" id="KW-1185">Reference proteome</keyword>
<organism evidence="2 3">
    <name type="scientific">Triplophysa tibetana</name>
    <dbReference type="NCBI Taxonomy" id="1572043"/>
    <lineage>
        <taxon>Eukaryota</taxon>
        <taxon>Metazoa</taxon>
        <taxon>Chordata</taxon>
        <taxon>Craniata</taxon>
        <taxon>Vertebrata</taxon>
        <taxon>Euteleostomi</taxon>
        <taxon>Actinopterygii</taxon>
        <taxon>Neopterygii</taxon>
        <taxon>Teleostei</taxon>
        <taxon>Ostariophysi</taxon>
        <taxon>Cypriniformes</taxon>
        <taxon>Nemacheilidae</taxon>
        <taxon>Triplophysa</taxon>
    </lineage>
</organism>
<evidence type="ECO:0000313" key="3">
    <source>
        <dbReference type="Proteomes" id="UP000324632"/>
    </source>
</evidence>
<sequence length="308" mass="33564">MEMRPWIFIRRGRCPLACPGEEAGQSGPGERGGEALLPAAGGPRFGPTRPSPTTLNCPCNELLDGGPSQACSSIVCWNIPGLNHGNRASWEQSQGSRWATVTVFDSLQGEFQEKTWLEEISESYRLPSDKQRLLKEVFHKQILPAGQWLKRSFLSPSSGTQPIEPAPGSLTLRRATGQRFAPRALGHPHVVLGHLCPPTPSVGTLHGEPCYLNQLGLKLETKLEFRPKVSVKAATDAAAPELTTPHPGTGTVEKDPVWERGMHREGKKRISNKARNAFESINPTIGELPLLAPRTATRKVSEKENANG</sequence>